<dbReference type="EMBL" id="CP003057">
    <property type="protein sequence ID" value="AEQ98683.1"/>
    <property type="molecule type" value="Genomic_DNA"/>
</dbReference>
<dbReference type="Proteomes" id="UP000008851">
    <property type="component" value="Chromosome"/>
</dbReference>
<sequence>MLHAGGNARPGHAVPMAGTWWPRRSRCKARTHERGDDRELDDAAFVACYRDLFEYSPWVAERALRRRPFDDVYRGLMQMVLEASPEDQVALIGTHPELAGKAAIDCTLTEASAAEQASAGLDRLGESEFKRFHALNQAYRHRFGFSFVLCVLLHD</sequence>
<reference evidence="8 9" key="1">
    <citation type="journal article" date="2011" name="J. Bacteriol.">
        <title>Two new complete genome sequences offer insight into host and tissue specificity of plant pathogenic Xanthomonas spp.</title>
        <authorList>
            <person name="Bogdanove A.J."/>
            <person name="Koebnik R."/>
            <person name="Lu H."/>
            <person name="Furutani A."/>
            <person name="Angiuoli S.V."/>
            <person name="Patil P.B."/>
            <person name="Van Sluys M.A."/>
            <person name="Ryan R.P."/>
            <person name="Meyer D.F."/>
            <person name="Han S.W."/>
            <person name="Aparna G."/>
            <person name="Rajaram M."/>
            <person name="Delcher A.L."/>
            <person name="Phillippy A.M."/>
            <person name="Puiu D."/>
            <person name="Schatz M.C."/>
            <person name="Shumway M."/>
            <person name="Sommer D.D."/>
            <person name="Trapnell C."/>
            <person name="Benahmed F."/>
            <person name="Dimitrov G."/>
            <person name="Madupu R."/>
            <person name="Radune D."/>
            <person name="Sullivan S."/>
            <person name="Jha G."/>
            <person name="Ishihara H."/>
            <person name="Lee S.W."/>
            <person name="Pandey A."/>
            <person name="Sharma V."/>
            <person name="Sriariyanun M."/>
            <person name="Szurek B."/>
            <person name="Vera-Cruz C.M."/>
            <person name="Dorman K.S."/>
            <person name="Ronald P.C."/>
            <person name="Verdier V."/>
            <person name="Dow J.M."/>
            <person name="Sonti R.V."/>
            <person name="Tsuge S."/>
            <person name="Brendel V.P."/>
            <person name="Rabinowicz P.D."/>
            <person name="Leach J.E."/>
            <person name="White F.F."/>
            <person name="Salzberg S.L."/>
        </authorList>
    </citation>
    <scope>NUCLEOTIDE SEQUENCE [LARGE SCALE GENOMIC DNA]</scope>
    <source>
        <strain evidence="8 9">BLS256</strain>
    </source>
</reference>
<dbReference type="NCBIfam" id="TIGR03164">
    <property type="entry name" value="UHCUDC"/>
    <property type="match status" value="1"/>
</dbReference>
<dbReference type="eggNOG" id="COG3195">
    <property type="taxonomic scope" value="Bacteria"/>
</dbReference>
<keyword evidence="4" id="KW-0659">Purine metabolism</keyword>
<name>G7TC70_XANOB</name>
<accession>G7TC70</accession>
<proteinExistence type="predicted"/>
<evidence type="ECO:0000256" key="4">
    <source>
        <dbReference type="ARBA" id="ARBA00022631"/>
    </source>
</evidence>
<comment type="pathway">
    <text evidence="2">Purine metabolism; urate degradation; (S)-allantoin from urate: step 3/3.</text>
</comment>
<evidence type="ECO:0000256" key="1">
    <source>
        <dbReference type="ARBA" id="ARBA00001163"/>
    </source>
</evidence>
<dbReference type="HOGENOM" id="CLU_1694810_0_0_6"/>
<dbReference type="AlphaFoldDB" id="G7TC70"/>
<dbReference type="Gene3D" id="1.10.3330.10">
    <property type="entry name" value="Oxo-4-hydroxy-4-carboxy-5-ureidoimidazoline decarboxylase"/>
    <property type="match status" value="1"/>
</dbReference>
<dbReference type="GO" id="GO:0019628">
    <property type="term" value="P:urate catabolic process"/>
    <property type="evidence" value="ECO:0007669"/>
    <property type="project" value="UniProtKB-UniPathway"/>
</dbReference>
<dbReference type="InterPro" id="IPR036778">
    <property type="entry name" value="OHCU_decarboxylase_sf"/>
</dbReference>
<organism evidence="8 9">
    <name type="scientific">Xanthomonas oryzae pv. oryzicola (strain BLS256)</name>
    <dbReference type="NCBI Taxonomy" id="383407"/>
    <lineage>
        <taxon>Bacteria</taxon>
        <taxon>Pseudomonadati</taxon>
        <taxon>Pseudomonadota</taxon>
        <taxon>Gammaproteobacteria</taxon>
        <taxon>Lysobacterales</taxon>
        <taxon>Lysobacteraceae</taxon>
        <taxon>Xanthomonas</taxon>
    </lineage>
</organism>
<evidence type="ECO:0000259" key="7">
    <source>
        <dbReference type="Pfam" id="PF09349"/>
    </source>
</evidence>
<dbReference type="PANTHER" id="PTHR43466">
    <property type="entry name" value="2-OXO-4-HYDROXY-4-CARBOXY-5-UREIDOIMIDAZOLINE DECARBOXYLASE-RELATED"/>
    <property type="match status" value="1"/>
</dbReference>
<feature type="domain" description="Oxo-4-hydroxy-4-carboxy-5-ureidoimidazoline decarboxylase" evidence="7">
    <location>
        <begin position="39"/>
        <end position="151"/>
    </location>
</feature>
<dbReference type="UniPathway" id="UPA00394">
    <property type="reaction ID" value="UER00652"/>
</dbReference>
<keyword evidence="5" id="KW-0210">Decarboxylase</keyword>
<dbReference type="InterPro" id="IPR018020">
    <property type="entry name" value="OHCU_decarboxylase"/>
</dbReference>
<evidence type="ECO:0000256" key="5">
    <source>
        <dbReference type="ARBA" id="ARBA00022793"/>
    </source>
</evidence>
<gene>
    <name evidence="8" type="ORF">XOC_4626</name>
</gene>
<evidence type="ECO:0000256" key="2">
    <source>
        <dbReference type="ARBA" id="ARBA00004754"/>
    </source>
</evidence>
<evidence type="ECO:0000256" key="3">
    <source>
        <dbReference type="ARBA" id="ARBA00012257"/>
    </source>
</evidence>
<protein>
    <recommendedName>
        <fullName evidence="3">2-oxo-4-hydroxy-4-carboxy-5-ureidoimidazoline decarboxylase</fullName>
        <ecNumber evidence="3">4.1.1.97</ecNumber>
    </recommendedName>
</protein>
<keyword evidence="6" id="KW-0456">Lyase</keyword>
<dbReference type="Pfam" id="PF09349">
    <property type="entry name" value="OHCU_decarbox"/>
    <property type="match status" value="1"/>
</dbReference>
<dbReference type="GO" id="GO:0051997">
    <property type="term" value="F:2-oxo-4-hydroxy-4-carboxy-5-ureidoimidazoline decarboxylase activity"/>
    <property type="evidence" value="ECO:0007669"/>
    <property type="project" value="UniProtKB-EC"/>
</dbReference>
<dbReference type="InterPro" id="IPR017580">
    <property type="entry name" value="OHCU_decarboxylase-1"/>
</dbReference>
<dbReference type="PANTHER" id="PTHR43466:SF1">
    <property type="entry name" value="2-OXO-4-HYDROXY-4-CARBOXY-5-UREIDOIMIDAZOLINE DECARBOXYLASE-RELATED"/>
    <property type="match status" value="1"/>
</dbReference>
<dbReference type="SUPFAM" id="SSF158694">
    <property type="entry name" value="UraD-Like"/>
    <property type="match status" value="1"/>
</dbReference>
<dbReference type="GO" id="GO:0000255">
    <property type="term" value="P:allantoin metabolic process"/>
    <property type="evidence" value="ECO:0007669"/>
    <property type="project" value="InterPro"/>
</dbReference>
<evidence type="ECO:0000313" key="9">
    <source>
        <dbReference type="Proteomes" id="UP000008851"/>
    </source>
</evidence>
<dbReference type="EC" id="4.1.1.97" evidence="3"/>
<dbReference type="KEGG" id="xor:XOC_4626"/>
<evidence type="ECO:0000256" key="6">
    <source>
        <dbReference type="ARBA" id="ARBA00023239"/>
    </source>
</evidence>
<dbReference type="GO" id="GO:0006144">
    <property type="term" value="P:purine nucleobase metabolic process"/>
    <property type="evidence" value="ECO:0007669"/>
    <property type="project" value="UniProtKB-KW"/>
</dbReference>
<comment type="catalytic activity">
    <reaction evidence="1">
        <text>5-hydroxy-2-oxo-4-ureido-2,5-dihydro-1H-imidazole-5-carboxylate + H(+) = (S)-allantoin + CO2</text>
        <dbReference type="Rhea" id="RHEA:26301"/>
        <dbReference type="ChEBI" id="CHEBI:15378"/>
        <dbReference type="ChEBI" id="CHEBI:15678"/>
        <dbReference type="ChEBI" id="CHEBI:16526"/>
        <dbReference type="ChEBI" id="CHEBI:58639"/>
        <dbReference type="EC" id="4.1.1.97"/>
    </reaction>
</comment>
<evidence type="ECO:0000313" key="8">
    <source>
        <dbReference type="EMBL" id="AEQ98683.1"/>
    </source>
</evidence>